<dbReference type="GeneTree" id="ENSGT00940000159507"/>
<feature type="region of interest" description="Disordered" evidence="5">
    <location>
        <begin position="1"/>
        <end position="87"/>
    </location>
</feature>
<feature type="domain" description="FHA" evidence="6">
    <location>
        <begin position="103"/>
        <end position="167"/>
    </location>
</feature>
<evidence type="ECO:0000256" key="3">
    <source>
        <dbReference type="ARBA" id="ARBA00023163"/>
    </source>
</evidence>
<sequence length="193" mass="20687">RQQSPVMSRSHQRAGKHQAPLGGKTTVAAAATAAAPLLLTPPLRGSPAQPPQPSRRGRGSLPWGEGKAPCRSPGMVRSRRATHGQRERHLTLAMPSALARLQGRNVEFVMHQATMTIRYNSSQGAVDMNMGRSSILLRHHLELTFHAPHFYLRCLGKNGVFVNGAFQRRGGPALQLPPPSSETGMQAGGVDGG</sequence>
<keyword evidence="2" id="KW-0805">Transcription regulation</keyword>
<evidence type="ECO:0000313" key="8">
    <source>
        <dbReference type="Proteomes" id="UP000472272"/>
    </source>
</evidence>
<comment type="subcellular location">
    <subcellularLocation>
        <location evidence="1">Nucleus</location>
    </subcellularLocation>
</comment>
<keyword evidence="4" id="KW-0539">Nucleus</keyword>
<evidence type="ECO:0000256" key="4">
    <source>
        <dbReference type="ARBA" id="ARBA00023242"/>
    </source>
</evidence>
<evidence type="ECO:0000259" key="6">
    <source>
        <dbReference type="PROSITE" id="PS50006"/>
    </source>
</evidence>
<proteinExistence type="predicted"/>
<reference evidence="7" key="2">
    <citation type="submission" date="2025-08" db="UniProtKB">
        <authorList>
            <consortium name="Ensembl"/>
        </authorList>
    </citation>
    <scope>IDENTIFICATION</scope>
</reference>
<dbReference type="InterPro" id="IPR008984">
    <property type="entry name" value="SMAD_FHA_dom_sf"/>
</dbReference>
<feature type="region of interest" description="Disordered" evidence="5">
    <location>
        <begin position="171"/>
        <end position="193"/>
    </location>
</feature>
<dbReference type="Proteomes" id="UP000472272">
    <property type="component" value="Chromosome 11"/>
</dbReference>
<dbReference type="GO" id="GO:0000981">
    <property type="term" value="F:DNA-binding transcription factor activity, RNA polymerase II-specific"/>
    <property type="evidence" value="ECO:0007669"/>
    <property type="project" value="TreeGrafter"/>
</dbReference>
<dbReference type="SUPFAM" id="SSF49879">
    <property type="entry name" value="SMAD/FHA domain"/>
    <property type="match status" value="1"/>
</dbReference>
<dbReference type="PANTHER" id="PTHR45881:SF4">
    <property type="entry name" value="FORKHEAD BOX PROTEIN K1"/>
    <property type="match status" value="1"/>
</dbReference>
<evidence type="ECO:0000256" key="1">
    <source>
        <dbReference type="ARBA" id="ARBA00004123"/>
    </source>
</evidence>
<name>A0A670JGC7_PODMU</name>
<keyword evidence="3" id="KW-0804">Transcription</keyword>
<feature type="compositionally biased region" description="Low complexity" evidence="5">
    <location>
        <begin position="25"/>
        <end position="43"/>
    </location>
</feature>
<protein>
    <recommendedName>
        <fullName evidence="6">FHA domain-containing protein</fullName>
    </recommendedName>
</protein>
<keyword evidence="8" id="KW-1185">Reference proteome</keyword>
<evidence type="ECO:0000313" key="7">
    <source>
        <dbReference type="Ensembl" id="ENSPMRP00000023678.1"/>
    </source>
</evidence>
<dbReference type="PROSITE" id="PS50006">
    <property type="entry name" value="FHA_DOMAIN"/>
    <property type="match status" value="1"/>
</dbReference>
<organism evidence="7 8">
    <name type="scientific">Podarcis muralis</name>
    <name type="common">Wall lizard</name>
    <name type="synonym">Lacerta muralis</name>
    <dbReference type="NCBI Taxonomy" id="64176"/>
    <lineage>
        <taxon>Eukaryota</taxon>
        <taxon>Metazoa</taxon>
        <taxon>Chordata</taxon>
        <taxon>Craniata</taxon>
        <taxon>Vertebrata</taxon>
        <taxon>Euteleostomi</taxon>
        <taxon>Lepidosauria</taxon>
        <taxon>Squamata</taxon>
        <taxon>Bifurcata</taxon>
        <taxon>Unidentata</taxon>
        <taxon>Episquamata</taxon>
        <taxon>Laterata</taxon>
        <taxon>Lacertibaenia</taxon>
        <taxon>Lacertidae</taxon>
        <taxon>Podarcis</taxon>
    </lineage>
</organism>
<dbReference type="GO" id="GO:0000978">
    <property type="term" value="F:RNA polymerase II cis-regulatory region sequence-specific DNA binding"/>
    <property type="evidence" value="ECO:0007669"/>
    <property type="project" value="TreeGrafter"/>
</dbReference>
<evidence type="ECO:0000256" key="2">
    <source>
        <dbReference type="ARBA" id="ARBA00023015"/>
    </source>
</evidence>
<reference evidence="7 8" key="1">
    <citation type="journal article" date="2019" name="Proc. Natl. Acad. Sci. U.S.A.">
        <title>Regulatory changes in pterin and carotenoid genes underlie balanced color polymorphisms in the wall lizard.</title>
        <authorList>
            <person name="Andrade P."/>
            <person name="Pinho C."/>
            <person name="Perez I de Lanuza G."/>
            <person name="Afonso S."/>
            <person name="Brejcha J."/>
            <person name="Rubin C.J."/>
            <person name="Wallerman O."/>
            <person name="Pereira P."/>
            <person name="Sabatino S.J."/>
            <person name="Bellati A."/>
            <person name="Pellitteri-Rosa D."/>
            <person name="Bosakova Z."/>
            <person name="Bunikis I."/>
            <person name="Carretero M.A."/>
            <person name="Feiner N."/>
            <person name="Marsik P."/>
            <person name="Pauperio F."/>
            <person name="Salvi D."/>
            <person name="Soler L."/>
            <person name="While G.M."/>
            <person name="Uller T."/>
            <person name="Font E."/>
            <person name="Andersson L."/>
            <person name="Carneiro M."/>
        </authorList>
    </citation>
    <scope>NUCLEOTIDE SEQUENCE</scope>
</reference>
<dbReference type="InterPro" id="IPR000253">
    <property type="entry name" value="FHA_dom"/>
</dbReference>
<accession>A0A670JGC7</accession>
<dbReference type="Ensembl" id="ENSPMRT00000025127.1">
    <property type="protein sequence ID" value="ENSPMRP00000023678.1"/>
    <property type="gene ID" value="ENSPMRG00000015326.1"/>
</dbReference>
<dbReference type="GO" id="GO:0005634">
    <property type="term" value="C:nucleus"/>
    <property type="evidence" value="ECO:0007669"/>
    <property type="project" value="UniProtKB-SubCell"/>
</dbReference>
<dbReference type="PANTHER" id="PTHR45881">
    <property type="entry name" value="CHECKPOINT SUPPRESSOR 1-LIKE, ISOFORM A-RELATED"/>
    <property type="match status" value="1"/>
</dbReference>
<dbReference type="AlphaFoldDB" id="A0A670JGC7"/>
<reference evidence="7" key="3">
    <citation type="submission" date="2025-09" db="UniProtKB">
        <authorList>
            <consortium name="Ensembl"/>
        </authorList>
    </citation>
    <scope>IDENTIFICATION</scope>
</reference>
<dbReference type="Pfam" id="PF00498">
    <property type="entry name" value="FHA"/>
    <property type="match status" value="1"/>
</dbReference>
<evidence type="ECO:0000256" key="5">
    <source>
        <dbReference type="SAM" id="MobiDB-lite"/>
    </source>
</evidence>